<dbReference type="Proteomes" id="UP000251197">
    <property type="component" value="Unassembled WGS sequence"/>
</dbReference>
<keyword evidence="4" id="KW-0547">Nucleotide-binding</keyword>
<keyword evidence="9" id="KW-0548">Nucleotidyltransferase</keyword>
<feature type="transmembrane region" description="Helical" evidence="6">
    <location>
        <begin position="67"/>
        <end position="88"/>
    </location>
</feature>
<dbReference type="EMBL" id="UAVU01000003">
    <property type="protein sequence ID" value="SQA97586.1"/>
    <property type="molecule type" value="Genomic_DNA"/>
</dbReference>
<keyword evidence="6" id="KW-0472">Membrane</keyword>
<comment type="catalytic activity">
    <reaction evidence="5">
        <text>2 GTP = 3',3'-c-di-GMP + 2 diphosphate</text>
        <dbReference type="Rhea" id="RHEA:24898"/>
        <dbReference type="ChEBI" id="CHEBI:33019"/>
        <dbReference type="ChEBI" id="CHEBI:37565"/>
        <dbReference type="ChEBI" id="CHEBI:58805"/>
        <dbReference type="EC" id="2.7.7.65"/>
    </reaction>
</comment>
<name>A0A291E2G0_9ENTR</name>
<dbReference type="InterPro" id="IPR043128">
    <property type="entry name" value="Rev_trsase/Diguanyl_cyclase"/>
</dbReference>
<dbReference type="NCBIfam" id="TIGR00254">
    <property type="entry name" value="GGDEF"/>
    <property type="match status" value="1"/>
</dbReference>
<reference evidence="8 10" key="1">
    <citation type="submission" date="2017-09" db="EMBL/GenBank/DDBJ databases">
        <title>FDA dAtabase for Regulatory Grade micrObial Sequences (FDA-ARGOS): Supporting development and validation of Infectious Disease Dx tests.</title>
        <authorList>
            <person name="Minogue T."/>
            <person name="Wolcott M."/>
            <person name="Wasieloski L."/>
            <person name="Aguilar W."/>
            <person name="Moore D."/>
            <person name="Tallon L."/>
            <person name="Sadzewicz L."/>
            <person name="Ott S."/>
            <person name="Zhao X."/>
            <person name="Nagaraj S."/>
            <person name="Vavikolanu K."/>
            <person name="Aluvathingal J."/>
            <person name="Nadendla S."/>
            <person name="Sichtig H."/>
        </authorList>
    </citation>
    <scope>NUCLEOTIDE SEQUENCE [LARGE SCALE GENOMIC DNA]</scope>
    <source>
        <strain evidence="8 10">FDAARGOS_392</strain>
    </source>
</reference>
<keyword evidence="6" id="KW-1133">Transmembrane helix</keyword>
<dbReference type="GO" id="GO:0043709">
    <property type="term" value="P:cell adhesion involved in single-species biofilm formation"/>
    <property type="evidence" value="ECO:0007669"/>
    <property type="project" value="TreeGrafter"/>
</dbReference>
<dbReference type="GO" id="GO:0005525">
    <property type="term" value="F:GTP binding"/>
    <property type="evidence" value="ECO:0007669"/>
    <property type="project" value="UniProtKB-KW"/>
</dbReference>
<feature type="transmembrane region" description="Helical" evidence="6">
    <location>
        <begin position="43"/>
        <end position="60"/>
    </location>
</feature>
<dbReference type="InterPro" id="IPR029787">
    <property type="entry name" value="Nucleotide_cyclase"/>
</dbReference>
<dbReference type="SMART" id="SM00267">
    <property type="entry name" value="GGDEF"/>
    <property type="match status" value="1"/>
</dbReference>
<dbReference type="PROSITE" id="PS50887">
    <property type="entry name" value="GGDEF"/>
    <property type="match status" value="1"/>
</dbReference>
<feature type="transmembrane region" description="Helical" evidence="6">
    <location>
        <begin position="146"/>
        <end position="163"/>
    </location>
</feature>
<accession>A0A291E2G0</accession>
<dbReference type="GO" id="GO:1902201">
    <property type="term" value="P:negative regulation of bacterial-type flagellum-dependent cell motility"/>
    <property type="evidence" value="ECO:0007669"/>
    <property type="project" value="TreeGrafter"/>
</dbReference>
<dbReference type="Pfam" id="PF00990">
    <property type="entry name" value="GGDEF"/>
    <property type="match status" value="1"/>
</dbReference>
<comment type="cofactor">
    <cofactor evidence="1">
        <name>Mg(2+)</name>
        <dbReference type="ChEBI" id="CHEBI:18420"/>
    </cofactor>
</comment>
<dbReference type="PANTHER" id="PTHR45138:SF9">
    <property type="entry name" value="DIGUANYLATE CYCLASE DGCM-RELATED"/>
    <property type="match status" value="1"/>
</dbReference>
<keyword evidence="6" id="KW-0812">Transmembrane</keyword>
<dbReference type="AlphaFoldDB" id="A0A291E2G0"/>
<feature type="domain" description="GGDEF" evidence="7">
    <location>
        <begin position="216"/>
        <end position="350"/>
    </location>
</feature>
<feature type="transmembrane region" description="Helical" evidence="6">
    <location>
        <begin position="20"/>
        <end position="37"/>
    </location>
</feature>
<dbReference type="Proteomes" id="UP000217979">
    <property type="component" value="Chromosome"/>
</dbReference>
<evidence type="ECO:0000313" key="10">
    <source>
        <dbReference type="Proteomes" id="UP000217979"/>
    </source>
</evidence>
<dbReference type="PANTHER" id="PTHR45138">
    <property type="entry name" value="REGULATORY COMPONENTS OF SENSORY TRANSDUCTION SYSTEM"/>
    <property type="match status" value="1"/>
</dbReference>
<evidence type="ECO:0000256" key="6">
    <source>
        <dbReference type="SAM" id="Phobius"/>
    </source>
</evidence>
<gene>
    <name evidence="9" type="primary">ycdT_1</name>
    <name evidence="8" type="ORF">CO704_20185</name>
    <name evidence="9" type="ORF">NCTC12120_01423</name>
</gene>
<evidence type="ECO:0000256" key="4">
    <source>
        <dbReference type="ARBA" id="ARBA00023134"/>
    </source>
</evidence>
<dbReference type="GO" id="GO:0052621">
    <property type="term" value="F:diguanylate cyclase activity"/>
    <property type="evidence" value="ECO:0007669"/>
    <property type="project" value="UniProtKB-EC"/>
</dbReference>
<dbReference type="STRING" id="158822.LH23_08435"/>
<evidence type="ECO:0000256" key="1">
    <source>
        <dbReference type="ARBA" id="ARBA00001946"/>
    </source>
</evidence>
<dbReference type="InterPro" id="IPR000160">
    <property type="entry name" value="GGDEF_dom"/>
</dbReference>
<comment type="pathway">
    <text evidence="2">Purine metabolism; 3',5'-cyclic di-GMP biosynthesis.</text>
</comment>
<keyword evidence="4" id="KW-0342">GTP-binding</keyword>
<evidence type="ECO:0000256" key="3">
    <source>
        <dbReference type="ARBA" id="ARBA00012528"/>
    </source>
</evidence>
<evidence type="ECO:0000256" key="2">
    <source>
        <dbReference type="ARBA" id="ARBA00004665"/>
    </source>
</evidence>
<evidence type="ECO:0000259" key="7">
    <source>
        <dbReference type="PROSITE" id="PS50887"/>
    </source>
</evidence>
<dbReference type="CDD" id="cd01949">
    <property type="entry name" value="GGDEF"/>
    <property type="match status" value="1"/>
</dbReference>
<keyword evidence="9" id="KW-0808">Transferase</keyword>
<organism evidence="8 10">
    <name type="scientific">Cedecea neteri</name>
    <dbReference type="NCBI Taxonomy" id="158822"/>
    <lineage>
        <taxon>Bacteria</taxon>
        <taxon>Pseudomonadati</taxon>
        <taxon>Pseudomonadota</taxon>
        <taxon>Gammaproteobacteria</taxon>
        <taxon>Enterobacterales</taxon>
        <taxon>Enterobacteriaceae</taxon>
        <taxon>Cedecea</taxon>
    </lineage>
</organism>
<evidence type="ECO:0000313" key="11">
    <source>
        <dbReference type="Proteomes" id="UP000251197"/>
    </source>
</evidence>
<evidence type="ECO:0000313" key="9">
    <source>
        <dbReference type="EMBL" id="SQA97586.1"/>
    </source>
</evidence>
<protein>
    <recommendedName>
        <fullName evidence="3">diguanylate cyclase</fullName>
        <ecNumber evidence="3">2.7.7.65</ecNumber>
    </recommendedName>
</protein>
<dbReference type="EC" id="2.7.7.65" evidence="3"/>
<dbReference type="EMBL" id="CP023525">
    <property type="protein sequence ID" value="ATF94250.1"/>
    <property type="molecule type" value="Genomic_DNA"/>
</dbReference>
<evidence type="ECO:0000256" key="5">
    <source>
        <dbReference type="ARBA" id="ARBA00034247"/>
    </source>
</evidence>
<dbReference type="FunFam" id="3.30.70.270:FF:000001">
    <property type="entry name" value="Diguanylate cyclase domain protein"/>
    <property type="match status" value="1"/>
</dbReference>
<dbReference type="Gene3D" id="3.30.70.270">
    <property type="match status" value="1"/>
</dbReference>
<reference evidence="9 11" key="2">
    <citation type="submission" date="2018-06" db="EMBL/GenBank/DDBJ databases">
        <authorList>
            <consortium name="Pathogen Informatics"/>
            <person name="Doyle S."/>
        </authorList>
    </citation>
    <scope>NUCLEOTIDE SEQUENCE [LARGE SCALE GENOMIC DNA]</scope>
    <source>
        <strain evidence="9 11">NCTC12120</strain>
    </source>
</reference>
<dbReference type="RefSeq" id="WP_061277299.1">
    <property type="nucleotide sequence ID" value="NZ_CP023525.1"/>
</dbReference>
<dbReference type="InterPro" id="IPR050469">
    <property type="entry name" value="Diguanylate_Cyclase"/>
</dbReference>
<proteinExistence type="predicted"/>
<feature type="transmembrane region" description="Helical" evidence="6">
    <location>
        <begin position="100"/>
        <end position="116"/>
    </location>
</feature>
<dbReference type="GO" id="GO:0005886">
    <property type="term" value="C:plasma membrane"/>
    <property type="evidence" value="ECO:0007669"/>
    <property type="project" value="TreeGrafter"/>
</dbReference>
<dbReference type="SUPFAM" id="SSF55073">
    <property type="entry name" value="Nucleotide cyclase"/>
    <property type="match status" value="1"/>
</dbReference>
<evidence type="ECO:0000313" key="8">
    <source>
        <dbReference type="EMBL" id="ATF94250.1"/>
    </source>
</evidence>
<sequence length="354" mass="39734">MTAQTWRALLKAKQLLSLRLFLLLNALAAAFSMFFPLHSAVRITPPVIAILLISLALLGWQMMNKKLLINLNFVSLFLGLLWAIHIFIKNAAIGDLDTSFLVISLMSVLFIGAISFINNIVPFLLHCLPAALVVLCLGNVDQWLRVIYSIALPAIGIAIQHIIQKRNDRFTQRLMNKLLEEKETLTDLSMLDPLTGLYNRRGFQNRLEHIQASGHGSHYVLLLDIDYFKSYNDHYGHAMGDQALIRVSAAIRDAVRSRDIVTRYGGEEFMIMLTNIDAERAMQSAERIRQRVFDLDIPHMFNNQVATNVTVSIGLAPFIEGSIDDALSLADKALYQAKNRGRNSILTTEMATVS</sequence>